<dbReference type="InterPro" id="IPR011041">
    <property type="entry name" value="Quinoprot_gluc/sorb_DH_b-prop"/>
</dbReference>
<dbReference type="Pfam" id="PF23500">
    <property type="entry name" value="DUF7133"/>
    <property type="match status" value="1"/>
</dbReference>
<dbReference type="OrthoDB" id="9814063at2"/>
<dbReference type="PANTHER" id="PTHR33546:SF1">
    <property type="entry name" value="LARGE, MULTIFUNCTIONAL SECRETED PROTEIN"/>
    <property type="match status" value="1"/>
</dbReference>
<dbReference type="EMBL" id="FWXT01000001">
    <property type="protein sequence ID" value="SMC65676.1"/>
    <property type="molecule type" value="Genomic_DNA"/>
</dbReference>
<name>A0A1W2AYA3_9SPHI</name>
<dbReference type="RefSeq" id="WP_084237949.1">
    <property type="nucleotide sequence ID" value="NZ_FWXT01000001.1"/>
</dbReference>
<dbReference type="AlphaFoldDB" id="A0A1W2AYA3"/>
<gene>
    <name evidence="2" type="ORF">SAMN04488524_1752</name>
</gene>
<dbReference type="SUPFAM" id="SSF50952">
    <property type="entry name" value="Soluble quinoprotein glucose dehydrogenase"/>
    <property type="match status" value="1"/>
</dbReference>
<dbReference type="Gene3D" id="2.120.10.30">
    <property type="entry name" value="TolB, C-terminal domain"/>
    <property type="match status" value="1"/>
</dbReference>
<evidence type="ECO:0000313" key="2">
    <source>
        <dbReference type="EMBL" id="SMC65676.1"/>
    </source>
</evidence>
<organism evidence="2 3">
    <name type="scientific">Pedobacter africanus</name>
    <dbReference type="NCBI Taxonomy" id="151894"/>
    <lineage>
        <taxon>Bacteria</taxon>
        <taxon>Pseudomonadati</taxon>
        <taxon>Bacteroidota</taxon>
        <taxon>Sphingobacteriia</taxon>
        <taxon>Sphingobacteriales</taxon>
        <taxon>Sphingobacteriaceae</taxon>
        <taxon>Pedobacter</taxon>
    </lineage>
</organism>
<dbReference type="Proteomes" id="UP000192756">
    <property type="component" value="Unassembled WGS sequence"/>
</dbReference>
<feature type="domain" description="DUF7133" evidence="1">
    <location>
        <begin position="72"/>
        <end position="231"/>
    </location>
</feature>
<dbReference type="InterPro" id="IPR055557">
    <property type="entry name" value="DUF7133"/>
</dbReference>
<dbReference type="PANTHER" id="PTHR33546">
    <property type="entry name" value="LARGE, MULTIFUNCTIONAL SECRETED PROTEIN-RELATED"/>
    <property type="match status" value="1"/>
</dbReference>
<sequence>MRSVSISGATVLLLFFASVFAVKGQEAYTVETITMPEGLTSETGGVDFLPDGRLVACFIRGEVMIYDPATKHWSVFADGLHEPLGVLALSNSELVVMQRPELTRIKDTDGDGRADVYENMTDDFGLSGNYHEFNYGPARDKKGNLFIALNTASPGGSVNQELRGRFNPLGRDLQQGLYEMYSVVPYRGWVMKLSPDGRLHPYASGMRSPNGLGFDLEDNLFVTDNQSDWVETSTLYHVEEGKFYGHPASLVWQKDWKGKSPLALPIKELDAMRTKAAVLFPQGIMANSPSQPLCDATAGKFGPFAGQLFVGEMNRDRIVRVMLEKVQGQLQGACIPFLDGHGLRKGNNRLAFAPDGSLWTGQIAYGWSGDIGIQRIVFNNKPPMDVYTMKLTNDGFDLTFTQPLNKTAASNPENYKFRSYFYKYQRKVKHEGADNTMQQDLQEVPVTGISISADQKKVSLKLGALKPGYVYELKLGGISSDEGTPLANKLICYTLNKLLNPADGNR</sequence>
<accession>A0A1W2AYA3</accession>
<protein>
    <submittedName>
        <fullName evidence="2">Glucose/arabinose dehydrogenase, beta-propeller fold</fullName>
    </submittedName>
</protein>
<reference evidence="3" key="1">
    <citation type="submission" date="2017-04" db="EMBL/GenBank/DDBJ databases">
        <authorList>
            <person name="Varghese N."/>
            <person name="Submissions S."/>
        </authorList>
    </citation>
    <scope>NUCLEOTIDE SEQUENCE [LARGE SCALE GENOMIC DNA]</scope>
    <source>
        <strain evidence="3">DSM 12126</strain>
    </source>
</reference>
<evidence type="ECO:0000313" key="3">
    <source>
        <dbReference type="Proteomes" id="UP000192756"/>
    </source>
</evidence>
<dbReference type="STRING" id="151894.SAMN04488524_1752"/>
<proteinExistence type="predicted"/>
<evidence type="ECO:0000259" key="1">
    <source>
        <dbReference type="Pfam" id="PF23500"/>
    </source>
</evidence>
<keyword evidence="3" id="KW-1185">Reference proteome</keyword>
<dbReference type="InterPro" id="IPR011042">
    <property type="entry name" value="6-blade_b-propeller_TolB-like"/>
</dbReference>